<proteinExistence type="predicted"/>
<comment type="caution">
    <text evidence="1">The sequence shown here is derived from an EMBL/GenBank/DDBJ whole genome shotgun (WGS) entry which is preliminary data.</text>
</comment>
<protein>
    <submittedName>
        <fullName evidence="1">Uncharacterized protein</fullName>
    </submittedName>
</protein>
<gene>
    <name evidence="1" type="ORF">OVN521_LOCUS51115</name>
</gene>
<evidence type="ECO:0000313" key="1">
    <source>
        <dbReference type="EMBL" id="CAF4778974.1"/>
    </source>
</evidence>
<sequence length="51" mass="5701">MYGNNQSASLEEALHIHLQQRWKFVTGGLPCKQCSPTTSCKPLDANKPEEN</sequence>
<reference evidence="1" key="1">
    <citation type="submission" date="2021-02" db="EMBL/GenBank/DDBJ databases">
        <authorList>
            <person name="Nowell W R."/>
        </authorList>
    </citation>
    <scope>NUCLEOTIDE SEQUENCE</scope>
</reference>
<dbReference type="Proteomes" id="UP000663866">
    <property type="component" value="Unassembled WGS sequence"/>
</dbReference>
<name>A0A821N2T2_9BILA</name>
<dbReference type="AlphaFoldDB" id="A0A821N2T2"/>
<dbReference type="EMBL" id="CAJOBG010121192">
    <property type="protein sequence ID" value="CAF4778974.1"/>
    <property type="molecule type" value="Genomic_DNA"/>
</dbReference>
<keyword evidence="2" id="KW-1185">Reference proteome</keyword>
<organism evidence="1 2">
    <name type="scientific">Rotaria magnacalcarata</name>
    <dbReference type="NCBI Taxonomy" id="392030"/>
    <lineage>
        <taxon>Eukaryota</taxon>
        <taxon>Metazoa</taxon>
        <taxon>Spiralia</taxon>
        <taxon>Gnathifera</taxon>
        <taxon>Rotifera</taxon>
        <taxon>Eurotatoria</taxon>
        <taxon>Bdelloidea</taxon>
        <taxon>Philodinida</taxon>
        <taxon>Philodinidae</taxon>
        <taxon>Rotaria</taxon>
    </lineage>
</organism>
<accession>A0A821N2T2</accession>
<evidence type="ECO:0000313" key="2">
    <source>
        <dbReference type="Proteomes" id="UP000663866"/>
    </source>
</evidence>
<feature type="non-terminal residue" evidence="1">
    <location>
        <position position="51"/>
    </location>
</feature>